<dbReference type="InterPro" id="IPR000644">
    <property type="entry name" value="CBS_dom"/>
</dbReference>
<dbReference type="InterPro" id="IPR051257">
    <property type="entry name" value="Diverse_CBS-Domain"/>
</dbReference>
<gene>
    <name evidence="4" type="ORF">F1189_01605</name>
</gene>
<evidence type="ECO:0000259" key="3">
    <source>
        <dbReference type="PROSITE" id="PS51371"/>
    </source>
</evidence>
<name>A0A5M6J2I4_9PROT</name>
<evidence type="ECO:0000256" key="2">
    <source>
        <dbReference type="PROSITE-ProRule" id="PRU00703"/>
    </source>
</evidence>
<dbReference type="CDD" id="cd04623">
    <property type="entry name" value="CBS_pair_bac_euk"/>
    <property type="match status" value="1"/>
</dbReference>
<feature type="domain" description="CBS" evidence="3">
    <location>
        <begin position="6"/>
        <end position="68"/>
    </location>
</feature>
<reference evidence="4 5" key="1">
    <citation type="submission" date="2019-09" db="EMBL/GenBank/DDBJ databases">
        <title>Genome sequence of Rhodovastum atsumiense, a diverse member of the Acetobacteraceae family of non-sulfur purple photosynthetic bacteria.</title>
        <authorList>
            <person name="Meyer T."/>
            <person name="Kyndt J."/>
        </authorList>
    </citation>
    <scope>NUCLEOTIDE SEQUENCE [LARGE SCALE GENOMIC DNA]</scope>
    <source>
        <strain evidence="4 5">DSM 21279</strain>
    </source>
</reference>
<dbReference type="Proteomes" id="UP000325255">
    <property type="component" value="Unassembled WGS sequence"/>
</dbReference>
<dbReference type="AlphaFoldDB" id="A0A5M6J2I4"/>
<dbReference type="InterPro" id="IPR046342">
    <property type="entry name" value="CBS_dom_sf"/>
</dbReference>
<dbReference type="SMART" id="SM00116">
    <property type="entry name" value="CBS"/>
    <property type="match status" value="2"/>
</dbReference>
<evidence type="ECO:0000313" key="4">
    <source>
        <dbReference type="EMBL" id="KAA5614317.1"/>
    </source>
</evidence>
<dbReference type="PROSITE" id="PS51371">
    <property type="entry name" value="CBS"/>
    <property type="match status" value="2"/>
</dbReference>
<dbReference type="Pfam" id="PF00571">
    <property type="entry name" value="CBS"/>
    <property type="match status" value="2"/>
</dbReference>
<dbReference type="SUPFAM" id="SSF54631">
    <property type="entry name" value="CBS-domain pair"/>
    <property type="match status" value="1"/>
</dbReference>
<dbReference type="EMBL" id="VWPK01000002">
    <property type="protein sequence ID" value="KAA5614317.1"/>
    <property type="molecule type" value="Genomic_DNA"/>
</dbReference>
<evidence type="ECO:0000313" key="5">
    <source>
        <dbReference type="Proteomes" id="UP000325255"/>
    </source>
</evidence>
<keyword evidence="1 2" id="KW-0129">CBS domain</keyword>
<dbReference type="PANTHER" id="PTHR43080">
    <property type="entry name" value="CBS DOMAIN-CONTAINING PROTEIN CBSX3, MITOCHONDRIAL"/>
    <property type="match status" value="1"/>
</dbReference>
<evidence type="ECO:0000256" key="1">
    <source>
        <dbReference type="ARBA" id="ARBA00023122"/>
    </source>
</evidence>
<dbReference type="RefSeq" id="WP_150038808.1">
    <property type="nucleotide sequence ID" value="NZ_OW485601.1"/>
</dbReference>
<dbReference type="PANTHER" id="PTHR43080:SF2">
    <property type="entry name" value="CBS DOMAIN-CONTAINING PROTEIN"/>
    <property type="match status" value="1"/>
</dbReference>
<dbReference type="InterPro" id="IPR044725">
    <property type="entry name" value="CBSX3_CBS_dom"/>
</dbReference>
<organism evidence="4 5">
    <name type="scientific">Rhodovastum atsumiense</name>
    <dbReference type="NCBI Taxonomy" id="504468"/>
    <lineage>
        <taxon>Bacteria</taxon>
        <taxon>Pseudomonadati</taxon>
        <taxon>Pseudomonadota</taxon>
        <taxon>Alphaproteobacteria</taxon>
        <taxon>Acetobacterales</taxon>
        <taxon>Acetobacteraceae</taxon>
        <taxon>Rhodovastum</taxon>
    </lineage>
</organism>
<dbReference type="Gene3D" id="3.10.580.10">
    <property type="entry name" value="CBS-domain"/>
    <property type="match status" value="1"/>
</dbReference>
<keyword evidence="5" id="KW-1185">Reference proteome</keyword>
<comment type="caution">
    <text evidence="4">The sequence shown here is derived from an EMBL/GenBank/DDBJ whole genome shotgun (WGS) entry which is preliminary data.</text>
</comment>
<proteinExistence type="predicted"/>
<dbReference type="OrthoDB" id="9807125at2"/>
<protein>
    <submittedName>
        <fullName evidence="4">CBS domain-containing protein</fullName>
    </submittedName>
</protein>
<sequence>MTVAAILKHKGHDIVAARPTDTIAEICHLLTHRSIGAVVVTDQAEQLLGIISERDIVQALASNGAHALEMTAGQLMTRALRTATPHTTVGEAMAMMTAGRFRHLPVIERDVMVGLISIGDVVKARIMQQEAEVDTLRAYVAGAA</sequence>
<accession>A0A5M6J2I4</accession>
<feature type="domain" description="CBS" evidence="3">
    <location>
        <begin position="76"/>
        <end position="132"/>
    </location>
</feature>